<gene>
    <name evidence="1" type="ORF">SCLCIDRAFT_1221832</name>
</gene>
<organism evidence="1 2">
    <name type="scientific">Scleroderma citrinum Foug A</name>
    <dbReference type="NCBI Taxonomy" id="1036808"/>
    <lineage>
        <taxon>Eukaryota</taxon>
        <taxon>Fungi</taxon>
        <taxon>Dikarya</taxon>
        <taxon>Basidiomycota</taxon>
        <taxon>Agaricomycotina</taxon>
        <taxon>Agaricomycetes</taxon>
        <taxon>Agaricomycetidae</taxon>
        <taxon>Boletales</taxon>
        <taxon>Sclerodermatineae</taxon>
        <taxon>Sclerodermataceae</taxon>
        <taxon>Scleroderma</taxon>
    </lineage>
</organism>
<sequence length="60" mass="6708">MRFTSTDSTSSRSMRRDEQAFQLCSSQLEQWYFNEGPATIAGISPIVHTSVYALFTAGQT</sequence>
<reference evidence="1 2" key="1">
    <citation type="submission" date="2014-04" db="EMBL/GenBank/DDBJ databases">
        <authorList>
            <consortium name="DOE Joint Genome Institute"/>
            <person name="Kuo A."/>
            <person name="Kohler A."/>
            <person name="Nagy L.G."/>
            <person name="Floudas D."/>
            <person name="Copeland A."/>
            <person name="Barry K.W."/>
            <person name="Cichocki N."/>
            <person name="Veneault-Fourrey C."/>
            <person name="LaButti K."/>
            <person name="Lindquist E.A."/>
            <person name="Lipzen A."/>
            <person name="Lundell T."/>
            <person name="Morin E."/>
            <person name="Murat C."/>
            <person name="Sun H."/>
            <person name="Tunlid A."/>
            <person name="Henrissat B."/>
            <person name="Grigoriev I.V."/>
            <person name="Hibbett D.S."/>
            <person name="Martin F."/>
            <person name="Nordberg H.P."/>
            <person name="Cantor M.N."/>
            <person name="Hua S.X."/>
        </authorList>
    </citation>
    <scope>NUCLEOTIDE SEQUENCE [LARGE SCALE GENOMIC DNA]</scope>
    <source>
        <strain evidence="1 2">Foug A</strain>
    </source>
</reference>
<evidence type="ECO:0000313" key="2">
    <source>
        <dbReference type="Proteomes" id="UP000053989"/>
    </source>
</evidence>
<accession>A0A0C2ZPX4</accession>
<name>A0A0C2ZPX4_9AGAM</name>
<evidence type="ECO:0000313" key="1">
    <source>
        <dbReference type="EMBL" id="KIM54617.1"/>
    </source>
</evidence>
<dbReference type="HOGENOM" id="CLU_2943117_0_0_1"/>
<keyword evidence="2" id="KW-1185">Reference proteome</keyword>
<dbReference type="EMBL" id="KN822151">
    <property type="protein sequence ID" value="KIM54617.1"/>
    <property type="molecule type" value="Genomic_DNA"/>
</dbReference>
<reference evidence="2" key="2">
    <citation type="submission" date="2015-01" db="EMBL/GenBank/DDBJ databases">
        <title>Evolutionary Origins and Diversification of the Mycorrhizal Mutualists.</title>
        <authorList>
            <consortium name="DOE Joint Genome Institute"/>
            <consortium name="Mycorrhizal Genomics Consortium"/>
            <person name="Kohler A."/>
            <person name="Kuo A."/>
            <person name="Nagy L.G."/>
            <person name="Floudas D."/>
            <person name="Copeland A."/>
            <person name="Barry K.W."/>
            <person name="Cichocki N."/>
            <person name="Veneault-Fourrey C."/>
            <person name="LaButti K."/>
            <person name="Lindquist E.A."/>
            <person name="Lipzen A."/>
            <person name="Lundell T."/>
            <person name="Morin E."/>
            <person name="Murat C."/>
            <person name="Riley R."/>
            <person name="Ohm R."/>
            <person name="Sun H."/>
            <person name="Tunlid A."/>
            <person name="Henrissat B."/>
            <person name="Grigoriev I.V."/>
            <person name="Hibbett D.S."/>
            <person name="Martin F."/>
        </authorList>
    </citation>
    <scope>NUCLEOTIDE SEQUENCE [LARGE SCALE GENOMIC DNA]</scope>
    <source>
        <strain evidence="2">Foug A</strain>
    </source>
</reference>
<dbReference type="InParanoid" id="A0A0C2ZPX4"/>
<proteinExistence type="predicted"/>
<dbReference type="AlphaFoldDB" id="A0A0C2ZPX4"/>
<dbReference type="Proteomes" id="UP000053989">
    <property type="component" value="Unassembled WGS sequence"/>
</dbReference>
<protein>
    <submittedName>
        <fullName evidence="1">Uncharacterized protein</fullName>
    </submittedName>
</protein>